<feature type="transmembrane region" description="Helical" evidence="15">
    <location>
        <begin position="44"/>
        <end position="67"/>
    </location>
</feature>
<dbReference type="PANTHER" id="PTHR11403">
    <property type="entry name" value="CYTOCHROME C OXIDASE SUBUNIT III"/>
    <property type="match status" value="1"/>
</dbReference>
<dbReference type="Gene3D" id="1.20.120.80">
    <property type="entry name" value="Cytochrome c oxidase, subunit III, four-helix bundle"/>
    <property type="match status" value="1"/>
</dbReference>
<evidence type="ECO:0000313" key="18">
    <source>
        <dbReference type="Proteomes" id="UP000183926"/>
    </source>
</evidence>
<accession>A0A1I7HYT8</accession>
<dbReference type="AlphaFoldDB" id="A0A1I7HYT8"/>
<evidence type="ECO:0000256" key="13">
    <source>
        <dbReference type="ARBA" id="ARBA00032717"/>
    </source>
</evidence>
<protein>
    <recommendedName>
        <fullName evidence="4">Cytochrome bo(3) ubiquinol oxidase subunit 3</fullName>
    </recommendedName>
    <alternativeName>
        <fullName evidence="12">Cytochrome o ubiquinol oxidase subunit 3</fullName>
    </alternativeName>
    <alternativeName>
        <fullName evidence="10">Oxidase bo(3) subunit 3</fullName>
    </alternativeName>
    <alternativeName>
        <fullName evidence="13">Ubiquinol oxidase polypeptide III</fullName>
    </alternativeName>
    <alternativeName>
        <fullName evidence="11">Ubiquinol oxidase subunit 3</fullName>
    </alternativeName>
</protein>
<evidence type="ECO:0000256" key="11">
    <source>
        <dbReference type="ARBA" id="ARBA00031884"/>
    </source>
</evidence>
<dbReference type="RefSeq" id="WP_083414718.1">
    <property type="nucleotide sequence ID" value="NZ_FPBL01000006.1"/>
</dbReference>
<dbReference type="InterPro" id="IPR035973">
    <property type="entry name" value="Cyt_c_oxidase_su3-like_sf"/>
</dbReference>
<organism evidence="17 18">
    <name type="scientific">Nitrosomonas eutropha</name>
    <dbReference type="NCBI Taxonomy" id="916"/>
    <lineage>
        <taxon>Bacteria</taxon>
        <taxon>Pseudomonadati</taxon>
        <taxon>Pseudomonadota</taxon>
        <taxon>Betaproteobacteria</taxon>
        <taxon>Nitrosomonadales</taxon>
        <taxon>Nitrosomonadaceae</taxon>
        <taxon>Nitrosomonas</taxon>
    </lineage>
</organism>
<comment type="subunit">
    <text evidence="3">Heterooctamer of two A chains, two B chains, two C chains and two D chains.</text>
</comment>
<dbReference type="InterPro" id="IPR013833">
    <property type="entry name" value="Cyt_c_oxidase_su3_a-hlx"/>
</dbReference>
<evidence type="ECO:0000256" key="14">
    <source>
        <dbReference type="RuleBase" id="RU003376"/>
    </source>
</evidence>
<dbReference type="GO" id="GO:0005886">
    <property type="term" value="C:plasma membrane"/>
    <property type="evidence" value="ECO:0007669"/>
    <property type="project" value="UniProtKB-SubCell"/>
</dbReference>
<dbReference type="InterPro" id="IPR000298">
    <property type="entry name" value="Cyt_c_oxidase-like_su3"/>
</dbReference>
<evidence type="ECO:0000256" key="2">
    <source>
        <dbReference type="ARBA" id="ARBA00010581"/>
    </source>
</evidence>
<dbReference type="Proteomes" id="UP000183926">
    <property type="component" value="Unassembled WGS sequence"/>
</dbReference>
<proteinExistence type="inferred from homology"/>
<feature type="domain" description="Heme-copper oxidase subunit III family profile" evidence="16">
    <location>
        <begin position="1"/>
        <end position="222"/>
    </location>
</feature>
<evidence type="ECO:0000256" key="5">
    <source>
        <dbReference type="ARBA" id="ARBA00022475"/>
    </source>
</evidence>
<evidence type="ECO:0000256" key="4">
    <source>
        <dbReference type="ARBA" id="ARBA00014687"/>
    </source>
</evidence>
<evidence type="ECO:0000256" key="8">
    <source>
        <dbReference type="ARBA" id="ARBA00023136"/>
    </source>
</evidence>
<keyword evidence="6 14" id="KW-0812">Transmembrane</keyword>
<feature type="transmembrane region" description="Helical" evidence="15">
    <location>
        <begin position="154"/>
        <end position="178"/>
    </location>
</feature>
<evidence type="ECO:0000256" key="6">
    <source>
        <dbReference type="ARBA" id="ARBA00022692"/>
    </source>
</evidence>
<evidence type="ECO:0000256" key="9">
    <source>
        <dbReference type="ARBA" id="ARBA00025694"/>
    </source>
</evidence>
<name>A0A1I7HYT8_9PROT</name>
<dbReference type="SUPFAM" id="SSF81452">
    <property type="entry name" value="Cytochrome c oxidase subunit III-like"/>
    <property type="match status" value="1"/>
</dbReference>
<feature type="transmembrane region" description="Helical" evidence="15">
    <location>
        <begin position="199"/>
        <end position="220"/>
    </location>
</feature>
<evidence type="ECO:0000256" key="15">
    <source>
        <dbReference type="SAM" id="Phobius"/>
    </source>
</evidence>
<evidence type="ECO:0000256" key="3">
    <source>
        <dbReference type="ARBA" id="ARBA00011700"/>
    </source>
</evidence>
<gene>
    <name evidence="17" type="ORF">SAMN05216339_106102</name>
</gene>
<dbReference type="Pfam" id="PF00510">
    <property type="entry name" value="COX3"/>
    <property type="match status" value="1"/>
</dbReference>
<keyword evidence="7 15" id="KW-1133">Transmembrane helix</keyword>
<keyword evidence="8 15" id="KW-0472">Membrane</keyword>
<evidence type="ECO:0000259" key="16">
    <source>
        <dbReference type="PROSITE" id="PS50253"/>
    </source>
</evidence>
<reference evidence="17 18" key="1">
    <citation type="submission" date="2016-10" db="EMBL/GenBank/DDBJ databases">
        <authorList>
            <person name="de Groot N.N."/>
        </authorList>
    </citation>
    <scope>NUCLEOTIDE SEQUENCE [LARGE SCALE GENOMIC DNA]</scope>
    <source>
        <strain evidence="17 18">Nm24</strain>
    </source>
</reference>
<evidence type="ECO:0000313" key="17">
    <source>
        <dbReference type="EMBL" id="SFU65859.1"/>
    </source>
</evidence>
<feature type="transmembrane region" description="Helical" evidence="15">
    <location>
        <begin position="117"/>
        <end position="134"/>
    </location>
</feature>
<sequence>MISELFKRVEFYLDARQNKEIFIYPGLNLGAEHSNVHTQAEATVFGFWVFLMSDAIIFGMAFATYATLLQGTAGSPGPRELYHLGPIFIETLLLLTSSFTFGMASIAMKYKHPTSHLVGWLLVTLVLGVIFLGMELDDFRTMFAAGGLPTQSGFLSGFFGLVPLHGLHVTAGCIWLVCMLGQIAVHGLDSETKLGLLRLALFWHFLDIVWIFIFSVVYLGGLA</sequence>
<dbReference type="EMBL" id="FPBL01000006">
    <property type="protein sequence ID" value="SFU65859.1"/>
    <property type="molecule type" value="Genomic_DNA"/>
</dbReference>
<comment type="subcellular location">
    <subcellularLocation>
        <location evidence="1 14">Cell membrane</location>
        <topology evidence="1 14">Multi-pass membrane protein</topology>
    </subcellularLocation>
</comment>
<comment type="function">
    <text evidence="9">Cytochrome bo(3) ubiquinol terminal oxidase is the component of the aerobic respiratory chain of E.coli that predominates when cells are grown at high aeration. Has proton pump activity across the membrane in addition to electron transfer, pumping 2 protons/electron.</text>
</comment>
<dbReference type="OrthoDB" id="9810850at2"/>
<dbReference type="InterPro" id="IPR024791">
    <property type="entry name" value="Cyt_c/ubiquinol_Oxase_su3"/>
</dbReference>
<keyword evidence="5" id="KW-1003">Cell membrane</keyword>
<feature type="transmembrane region" description="Helical" evidence="15">
    <location>
        <begin position="87"/>
        <end position="108"/>
    </location>
</feature>
<dbReference type="PROSITE" id="PS50253">
    <property type="entry name" value="COX3"/>
    <property type="match status" value="1"/>
</dbReference>
<dbReference type="GO" id="GO:0019646">
    <property type="term" value="P:aerobic electron transport chain"/>
    <property type="evidence" value="ECO:0007669"/>
    <property type="project" value="InterPro"/>
</dbReference>
<evidence type="ECO:0000256" key="1">
    <source>
        <dbReference type="ARBA" id="ARBA00004651"/>
    </source>
</evidence>
<dbReference type="PANTHER" id="PTHR11403:SF2">
    <property type="entry name" value="CYTOCHROME BO(3) UBIQUINOL OXIDASE SUBUNIT 3"/>
    <property type="match status" value="1"/>
</dbReference>
<dbReference type="FunFam" id="1.20.120.80:FF:000001">
    <property type="entry name" value="Cytochrome (Ubi)quinol oxidase subunit III"/>
    <property type="match status" value="1"/>
</dbReference>
<dbReference type="GO" id="GO:0004129">
    <property type="term" value="F:cytochrome-c oxidase activity"/>
    <property type="evidence" value="ECO:0007669"/>
    <property type="project" value="InterPro"/>
</dbReference>
<evidence type="ECO:0000256" key="7">
    <source>
        <dbReference type="ARBA" id="ARBA00022989"/>
    </source>
</evidence>
<evidence type="ECO:0000256" key="12">
    <source>
        <dbReference type="ARBA" id="ARBA00032189"/>
    </source>
</evidence>
<evidence type="ECO:0000256" key="10">
    <source>
        <dbReference type="ARBA" id="ARBA00030072"/>
    </source>
</evidence>
<comment type="similarity">
    <text evidence="2 14">Belongs to the cytochrome c oxidase subunit 3 family.</text>
</comment>